<dbReference type="InterPro" id="IPR000772">
    <property type="entry name" value="Ricin_B_lectin"/>
</dbReference>
<dbReference type="SUPFAM" id="SSF50370">
    <property type="entry name" value="Ricin B-like lectins"/>
    <property type="match status" value="1"/>
</dbReference>
<dbReference type="Proteomes" id="UP000242287">
    <property type="component" value="Unassembled WGS sequence"/>
</dbReference>
<dbReference type="AlphaFoldDB" id="A0A2A9NGV2"/>
<dbReference type="EMBL" id="KZ302109">
    <property type="protein sequence ID" value="PFH47481.1"/>
    <property type="molecule type" value="Genomic_DNA"/>
</dbReference>
<reference evidence="2 3" key="1">
    <citation type="submission" date="2014-02" db="EMBL/GenBank/DDBJ databases">
        <title>Transposable element dynamics among asymbiotic and ectomycorrhizal Amanita fungi.</title>
        <authorList>
            <consortium name="DOE Joint Genome Institute"/>
            <person name="Hess J."/>
            <person name="Skrede I."/>
            <person name="Wolfe B."/>
            <person name="LaButti K."/>
            <person name="Ohm R.A."/>
            <person name="Grigoriev I.V."/>
            <person name="Pringle A."/>
        </authorList>
    </citation>
    <scope>NUCLEOTIDE SEQUENCE [LARGE SCALE GENOMIC DNA]</scope>
    <source>
        <strain evidence="2 3">SKay4041</strain>
    </source>
</reference>
<sequence length="141" mass="16120">MPNSSIPTGEYLIRNVRQGNLAFVEDNNERTPLTANYSTSSFYERWNVISLGNGYYNILNVGSNTYANTGNRAKVGDGVEGVHGKPQQFDISETRVSGQYTIMTTDTRLYWTMLDNQIKTPITLSDVPTDPRSWWIFERRR</sequence>
<keyword evidence="3" id="KW-1185">Reference proteome</keyword>
<protein>
    <recommendedName>
        <fullName evidence="1">Ricin B lectin domain-containing protein</fullName>
    </recommendedName>
</protein>
<dbReference type="Gene3D" id="2.80.10.50">
    <property type="match status" value="1"/>
</dbReference>
<evidence type="ECO:0000259" key="1">
    <source>
        <dbReference type="Pfam" id="PF14200"/>
    </source>
</evidence>
<dbReference type="CDD" id="cd23714">
    <property type="entry name" value="beta-trefoil_Ricin_MtaL"/>
    <property type="match status" value="1"/>
</dbReference>
<dbReference type="Pfam" id="PF14200">
    <property type="entry name" value="RicinB_lectin_2"/>
    <property type="match status" value="1"/>
</dbReference>
<name>A0A2A9NGV2_9AGAR</name>
<dbReference type="STRING" id="703135.A0A2A9NGV2"/>
<evidence type="ECO:0000313" key="3">
    <source>
        <dbReference type="Proteomes" id="UP000242287"/>
    </source>
</evidence>
<dbReference type="OrthoDB" id="3266227at2759"/>
<feature type="domain" description="Ricin B lectin" evidence="1">
    <location>
        <begin position="45"/>
        <end position="114"/>
    </location>
</feature>
<organism evidence="2 3">
    <name type="scientific">Amanita thiersii Skay4041</name>
    <dbReference type="NCBI Taxonomy" id="703135"/>
    <lineage>
        <taxon>Eukaryota</taxon>
        <taxon>Fungi</taxon>
        <taxon>Dikarya</taxon>
        <taxon>Basidiomycota</taxon>
        <taxon>Agaricomycotina</taxon>
        <taxon>Agaricomycetes</taxon>
        <taxon>Agaricomycetidae</taxon>
        <taxon>Agaricales</taxon>
        <taxon>Pluteineae</taxon>
        <taxon>Amanitaceae</taxon>
        <taxon>Amanita</taxon>
    </lineage>
</organism>
<accession>A0A2A9NGV2</accession>
<dbReference type="InterPro" id="IPR035992">
    <property type="entry name" value="Ricin_B-like_lectins"/>
</dbReference>
<evidence type="ECO:0000313" key="2">
    <source>
        <dbReference type="EMBL" id="PFH47481.1"/>
    </source>
</evidence>
<proteinExistence type="predicted"/>
<gene>
    <name evidence="2" type="ORF">AMATHDRAFT_67684</name>
</gene>